<keyword evidence="2" id="KW-1185">Reference proteome</keyword>
<evidence type="ECO:0000313" key="1">
    <source>
        <dbReference type="EMBL" id="GID70392.1"/>
    </source>
</evidence>
<dbReference type="EMBL" id="BOMH01000074">
    <property type="protein sequence ID" value="GID70392.1"/>
    <property type="molecule type" value="Genomic_DNA"/>
</dbReference>
<reference evidence="1" key="1">
    <citation type="submission" date="2021-01" db="EMBL/GenBank/DDBJ databases">
        <title>Whole genome shotgun sequence of Actinoplanes cyaneus NBRC 14990.</title>
        <authorList>
            <person name="Komaki H."/>
            <person name="Tamura T."/>
        </authorList>
    </citation>
    <scope>NUCLEOTIDE SEQUENCE</scope>
    <source>
        <strain evidence="1">NBRC 14990</strain>
    </source>
</reference>
<organism evidence="1 2">
    <name type="scientific">Actinoplanes cyaneus</name>
    <dbReference type="NCBI Taxonomy" id="52696"/>
    <lineage>
        <taxon>Bacteria</taxon>
        <taxon>Bacillati</taxon>
        <taxon>Actinomycetota</taxon>
        <taxon>Actinomycetes</taxon>
        <taxon>Micromonosporales</taxon>
        <taxon>Micromonosporaceae</taxon>
        <taxon>Actinoplanes</taxon>
    </lineage>
</organism>
<protein>
    <submittedName>
        <fullName evidence="1">Uncharacterized protein</fullName>
    </submittedName>
</protein>
<evidence type="ECO:0000313" key="2">
    <source>
        <dbReference type="Proteomes" id="UP000619479"/>
    </source>
</evidence>
<dbReference type="AlphaFoldDB" id="A0A919IS90"/>
<gene>
    <name evidence="1" type="ORF">Acy02nite_82730</name>
</gene>
<name>A0A919IS90_9ACTN</name>
<comment type="caution">
    <text evidence="1">The sequence shown here is derived from an EMBL/GenBank/DDBJ whole genome shotgun (WGS) entry which is preliminary data.</text>
</comment>
<proteinExistence type="predicted"/>
<sequence length="87" mass="9282">MFPGMCVDRRAVVTVAALLISAGPVVGISKAYGTVTAGPGPSVDEPGAANHHAIDAIERDTYPPPPGWAPARSRRLRFQCLRSRMIR</sequence>
<dbReference type="Proteomes" id="UP000619479">
    <property type="component" value="Unassembled WGS sequence"/>
</dbReference>
<accession>A0A919IS90</accession>